<dbReference type="CDD" id="cd00090">
    <property type="entry name" value="HTH_ARSR"/>
    <property type="match status" value="1"/>
</dbReference>
<dbReference type="InterPro" id="IPR051081">
    <property type="entry name" value="HTH_MetalResp_TranReg"/>
</dbReference>
<dbReference type="PANTHER" id="PTHR33154">
    <property type="entry name" value="TRANSCRIPTIONAL REGULATOR, ARSR FAMILY"/>
    <property type="match status" value="1"/>
</dbReference>
<dbReference type="Pfam" id="PF01022">
    <property type="entry name" value="HTH_5"/>
    <property type="match status" value="1"/>
</dbReference>
<evidence type="ECO:0000256" key="2">
    <source>
        <dbReference type="ARBA" id="ARBA00023125"/>
    </source>
</evidence>
<dbReference type="PANTHER" id="PTHR33154:SF18">
    <property type="entry name" value="ARSENICAL RESISTANCE OPERON REPRESSOR"/>
    <property type="match status" value="1"/>
</dbReference>
<evidence type="ECO:0000313" key="5">
    <source>
        <dbReference type="EMBL" id="GLI55451.1"/>
    </source>
</evidence>
<keyword evidence="1" id="KW-0805">Transcription regulation</keyword>
<keyword evidence="3" id="KW-0804">Transcription</keyword>
<evidence type="ECO:0000313" key="6">
    <source>
        <dbReference type="Proteomes" id="UP001144471"/>
    </source>
</evidence>
<dbReference type="InterPro" id="IPR011991">
    <property type="entry name" value="ArsR-like_HTH"/>
</dbReference>
<dbReference type="NCBIfam" id="NF033788">
    <property type="entry name" value="HTH_metalloreg"/>
    <property type="match status" value="1"/>
</dbReference>
<organism evidence="5 6">
    <name type="scientific">Propionigenium maris DSM 9537</name>
    <dbReference type="NCBI Taxonomy" id="1123000"/>
    <lineage>
        <taxon>Bacteria</taxon>
        <taxon>Fusobacteriati</taxon>
        <taxon>Fusobacteriota</taxon>
        <taxon>Fusobacteriia</taxon>
        <taxon>Fusobacteriales</taxon>
        <taxon>Fusobacteriaceae</taxon>
        <taxon>Propionigenium</taxon>
    </lineage>
</organism>
<dbReference type="Proteomes" id="UP001144471">
    <property type="component" value="Unassembled WGS sequence"/>
</dbReference>
<dbReference type="SUPFAM" id="SSF46785">
    <property type="entry name" value="Winged helix' DNA-binding domain"/>
    <property type="match status" value="1"/>
</dbReference>
<dbReference type="GO" id="GO:0003677">
    <property type="term" value="F:DNA binding"/>
    <property type="evidence" value="ECO:0007669"/>
    <property type="project" value="UniProtKB-KW"/>
</dbReference>
<dbReference type="RefSeq" id="WP_281833935.1">
    <property type="nucleotide sequence ID" value="NZ_BSDY01000004.1"/>
</dbReference>
<dbReference type="InterPro" id="IPR001845">
    <property type="entry name" value="HTH_ArsR_DNA-bd_dom"/>
</dbReference>
<proteinExistence type="predicted"/>
<dbReference type="Gene3D" id="1.10.10.10">
    <property type="entry name" value="Winged helix-like DNA-binding domain superfamily/Winged helix DNA-binding domain"/>
    <property type="match status" value="1"/>
</dbReference>
<accession>A0A9W6GKG7</accession>
<keyword evidence="2" id="KW-0238">DNA-binding</keyword>
<dbReference type="EMBL" id="BSDY01000004">
    <property type="protein sequence ID" value="GLI55451.1"/>
    <property type="molecule type" value="Genomic_DNA"/>
</dbReference>
<dbReference type="InterPro" id="IPR036390">
    <property type="entry name" value="WH_DNA-bd_sf"/>
</dbReference>
<feature type="domain" description="HTH arsR-type" evidence="4">
    <location>
        <begin position="1"/>
        <end position="89"/>
    </location>
</feature>
<comment type="caution">
    <text evidence="5">The sequence shown here is derived from an EMBL/GenBank/DDBJ whole genome shotgun (WGS) entry which is preliminary data.</text>
</comment>
<dbReference type="PROSITE" id="PS50987">
    <property type="entry name" value="HTH_ARSR_2"/>
    <property type="match status" value="1"/>
</dbReference>
<dbReference type="AlphaFoldDB" id="A0A9W6GKG7"/>
<evidence type="ECO:0000259" key="4">
    <source>
        <dbReference type="PROSITE" id="PS50987"/>
    </source>
</evidence>
<reference evidence="5" key="1">
    <citation type="submission" date="2022-12" db="EMBL/GenBank/DDBJ databases">
        <title>Reference genome sequencing for broad-spectrum identification of bacterial and archaeal isolates by mass spectrometry.</title>
        <authorList>
            <person name="Sekiguchi Y."/>
            <person name="Tourlousse D.M."/>
        </authorList>
    </citation>
    <scope>NUCLEOTIDE SEQUENCE</scope>
    <source>
        <strain evidence="5">10succ1</strain>
    </source>
</reference>
<keyword evidence="6" id="KW-1185">Reference proteome</keyword>
<dbReference type="SMART" id="SM00418">
    <property type="entry name" value="HTH_ARSR"/>
    <property type="match status" value="1"/>
</dbReference>
<evidence type="ECO:0000256" key="3">
    <source>
        <dbReference type="ARBA" id="ARBA00023163"/>
    </source>
</evidence>
<sequence>MKIDRAVMLFKMMSNPIRLKILKHLSDGGELCVSSLEEAVGSSQSSTSQHLAHLRNSGVLSCEKKGKNVCYNIADQDILNLINEFEFED</sequence>
<protein>
    <recommendedName>
        <fullName evidence="4">HTH arsR-type domain-containing protein</fullName>
    </recommendedName>
</protein>
<dbReference type="PRINTS" id="PR00778">
    <property type="entry name" value="HTHARSR"/>
</dbReference>
<dbReference type="InterPro" id="IPR036388">
    <property type="entry name" value="WH-like_DNA-bd_sf"/>
</dbReference>
<gene>
    <name evidence="5" type="ORF">PM10SUCC1_09650</name>
</gene>
<evidence type="ECO:0000256" key="1">
    <source>
        <dbReference type="ARBA" id="ARBA00023015"/>
    </source>
</evidence>
<dbReference type="GO" id="GO:0003700">
    <property type="term" value="F:DNA-binding transcription factor activity"/>
    <property type="evidence" value="ECO:0007669"/>
    <property type="project" value="InterPro"/>
</dbReference>
<name>A0A9W6GKG7_9FUSO</name>